<name>A0A131ZUE7_SARSC</name>
<gene>
    <name evidence="13" type="ORF">QR98_0008100</name>
</gene>
<evidence type="ECO:0000256" key="1">
    <source>
        <dbReference type="ARBA" id="ARBA00004141"/>
    </source>
</evidence>
<keyword evidence="8 12" id="KW-0406">Ion transport</keyword>
<organism evidence="13 14">
    <name type="scientific">Sarcoptes scabiei</name>
    <name type="common">Itch mite</name>
    <name type="synonym">Acarus scabiei</name>
    <dbReference type="NCBI Taxonomy" id="52283"/>
    <lineage>
        <taxon>Eukaryota</taxon>
        <taxon>Metazoa</taxon>
        <taxon>Ecdysozoa</taxon>
        <taxon>Arthropoda</taxon>
        <taxon>Chelicerata</taxon>
        <taxon>Arachnida</taxon>
        <taxon>Acari</taxon>
        <taxon>Acariformes</taxon>
        <taxon>Sarcoptiformes</taxon>
        <taxon>Astigmata</taxon>
        <taxon>Psoroptidia</taxon>
        <taxon>Sarcoptoidea</taxon>
        <taxon>Sarcoptidae</taxon>
        <taxon>Sarcoptinae</taxon>
        <taxon>Sarcoptes</taxon>
    </lineage>
</organism>
<dbReference type="Pfam" id="PF00858">
    <property type="entry name" value="ASC"/>
    <property type="match status" value="1"/>
</dbReference>
<dbReference type="InterPro" id="IPR001873">
    <property type="entry name" value="ENaC"/>
</dbReference>
<evidence type="ECO:0000313" key="13">
    <source>
        <dbReference type="EMBL" id="KPM02397.1"/>
    </source>
</evidence>
<evidence type="ECO:0000256" key="9">
    <source>
        <dbReference type="ARBA" id="ARBA00023136"/>
    </source>
</evidence>
<reference evidence="13 14" key="1">
    <citation type="journal article" date="2015" name="Parasit. Vectors">
        <title>Draft genome of the scabies mite.</title>
        <authorList>
            <person name="Rider S.D.Jr."/>
            <person name="Morgan M.S."/>
            <person name="Arlian L.G."/>
        </authorList>
    </citation>
    <scope>NUCLEOTIDE SEQUENCE [LARGE SCALE GENOMIC DNA]</scope>
    <source>
        <strain evidence="13">Arlian Lab</strain>
    </source>
</reference>
<dbReference type="PANTHER" id="PTHR11690:SF248">
    <property type="entry name" value="PICKPOCKET 17, ISOFORM A"/>
    <property type="match status" value="1"/>
</dbReference>
<dbReference type="AlphaFoldDB" id="A0A131ZUE7"/>
<dbReference type="Proteomes" id="UP000616769">
    <property type="component" value="Unassembled WGS sequence"/>
</dbReference>
<evidence type="ECO:0000256" key="7">
    <source>
        <dbReference type="ARBA" id="ARBA00023053"/>
    </source>
</evidence>
<evidence type="ECO:0000256" key="11">
    <source>
        <dbReference type="ARBA" id="ARBA00023303"/>
    </source>
</evidence>
<evidence type="ECO:0000256" key="2">
    <source>
        <dbReference type="ARBA" id="ARBA00007193"/>
    </source>
</evidence>
<evidence type="ECO:0000256" key="10">
    <source>
        <dbReference type="ARBA" id="ARBA00023201"/>
    </source>
</evidence>
<proteinExistence type="inferred from homology"/>
<protein>
    <submittedName>
        <fullName evidence="13">Amiloride-sensitive cation channel 4-like protein-like protein</fullName>
    </submittedName>
</protein>
<keyword evidence="6" id="KW-1133">Transmembrane helix</keyword>
<evidence type="ECO:0000256" key="4">
    <source>
        <dbReference type="ARBA" id="ARBA00022461"/>
    </source>
</evidence>
<comment type="caution">
    <text evidence="13">The sequence shown here is derived from an EMBL/GenBank/DDBJ whole genome shotgun (WGS) entry which is preliminary data.</text>
</comment>
<keyword evidence="3 12" id="KW-0813">Transport</keyword>
<keyword evidence="11 12" id="KW-0407">Ion channel</keyword>
<evidence type="ECO:0000256" key="12">
    <source>
        <dbReference type="RuleBase" id="RU000679"/>
    </source>
</evidence>
<keyword evidence="10 12" id="KW-0739">Sodium transport</keyword>
<evidence type="ECO:0000256" key="3">
    <source>
        <dbReference type="ARBA" id="ARBA00022448"/>
    </source>
</evidence>
<evidence type="ECO:0000313" key="14">
    <source>
        <dbReference type="Proteomes" id="UP000616769"/>
    </source>
</evidence>
<dbReference type="OrthoDB" id="6412422at2759"/>
<comment type="similarity">
    <text evidence="2 12">Belongs to the amiloride-sensitive sodium channel (TC 1.A.6) family.</text>
</comment>
<dbReference type="VEuPathDB" id="VectorBase:SSCA001384"/>
<comment type="subcellular location">
    <subcellularLocation>
        <location evidence="1">Membrane</location>
        <topology evidence="1">Multi-pass membrane protein</topology>
    </subcellularLocation>
</comment>
<keyword evidence="4 12" id="KW-0894">Sodium channel</keyword>
<evidence type="ECO:0000256" key="8">
    <source>
        <dbReference type="ARBA" id="ARBA00023065"/>
    </source>
</evidence>
<keyword evidence="9" id="KW-0472">Membrane</keyword>
<dbReference type="GO" id="GO:0005886">
    <property type="term" value="C:plasma membrane"/>
    <property type="evidence" value="ECO:0007669"/>
    <property type="project" value="TreeGrafter"/>
</dbReference>
<dbReference type="Gene3D" id="2.60.470.10">
    <property type="entry name" value="Acid-sensing ion channels like domains"/>
    <property type="match status" value="1"/>
</dbReference>
<keyword evidence="7" id="KW-0915">Sodium</keyword>
<dbReference type="GO" id="GO:0015280">
    <property type="term" value="F:ligand-gated sodium channel activity"/>
    <property type="evidence" value="ECO:0007669"/>
    <property type="project" value="TreeGrafter"/>
</dbReference>
<evidence type="ECO:0000256" key="5">
    <source>
        <dbReference type="ARBA" id="ARBA00022692"/>
    </source>
</evidence>
<sequence>MDNLSIYEFSQLGNQWEDIIANQYFKCATDPFNLDKKCINHSNVIQSAQELGNCFTIFRRSENDVLKKIAIKSGISQSPVIRGVEDALNLEIADQPFRPNEIFRMMINFSIEERTTLNEKTMGHLIIHDENELPPMHHENFIIYPGYYYEFFISKETGKYLPSPYVTDCVDYQYKHWEHDPSNNLNDDYIQALSRKTCLMNCLAKHTINSCGCWPPELPFIITNSSIHYRWCSWRDGTNIKVNTSKDHNWFRYCFASHEKNCKLLCKTKCK</sequence>
<dbReference type="EMBL" id="JXLN01001762">
    <property type="protein sequence ID" value="KPM02397.1"/>
    <property type="molecule type" value="Genomic_DNA"/>
</dbReference>
<keyword evidence="5 12" id="KW-0812">Transmembrane</keyword>
<accession>A0A131ZUE7</accession>
<evidence type="ECO:0000256" key="6">
    <source>
        <dbReference type="ARBA" id="ARBA00022989"/>
    </source>
</evidence>
<dbReference type="PANTHER" id="PTHR11690">
    <property type="entry name" value="AMILORIDE-SENSITIVE SODIUM CHANNEL-RELATED"/>
    <property type="match status" value="1"/>
</dbReference>